<organism evidence="2 3">
    <name type="scientific">Echinococcus granulosus</name>
    <name type="common">Hydatid tapeworm</name>
    <dbReference type="NCBI Taxonomy" id="6210"/>
    <lineage>
        <taxon>Eukaryota</taxon>
        <taxon>Metazoa</taxon>
        <taxon>Spiralia</taxon>
        <taxon>Lophotrochozoa</taxon>
        <taxon>Platyhelminthes</taxon>
        <taxon>Cestoda</taxon>
        <taxon>Eucestoda</taxon>
        <taxon>Cyclophyllidea</taxon>
        <taxon>Taeniidae</taxon>
        <taxon>Echinococcus</taxon>
        <taxon>Echinococcus granulosus group</taxon>
    </lineage>
</organism>
<dbReference type="InterPro" id="IPR036388">
    <property type="entry name" value="WH-like_DNA-bd_sf"/>
</dbReference>
<dbReference type="RefSeq" id="XP_024347466.1">
    <property type="nucleotide sequence ID" value="XM_024498134.1"/>
</dbReference>
<comment type="function">
    <text evidence="1">Component of the ESCRT-II complex (endosomal sorting complex required for transport II), which is required for multivesicular body (MVB) formation and sorting of endosomal cargo proteins into MVBs.</text>
</comment>
<dbReference type="Gene3D" id="6.10.140.260">
    <property type="match status" value="1"/>
</dbReference>
<dbReference type="AlphaFoldDB" id="W6U562"/>
<dbReference type="GO" id="GO:0043328">
    <property type="term" value="P:protein transport to vacuole involved in ubiquitin-dependent protein catabolic process via the multivesicular body sorting pathway"/>
    <property type="evidence" value="ECO:0007669"/>
    <property type="project" value="UniProtKB-UniRule"/>
</dbReference>
<evidence type="ECO:0000256" key="1">
    <source>
        <dbReference type="RuleBase" id="RU367095"/>
    </source>
</evidence>
<dbReference type="EMBL" id="APAU02000122">
    <property type="protein sequence ID" value="EUB56270.1"/>
    <property type="molecule type" value="Genomic_DNA"/>
</dbReference>
<dbReference type="PANTHER" id="PTHR13128">
    <property type="entry name" value="VACUOLAR PROTEIN-SORTING-ASSOCIATED PROTEIN 36"/>
    <property type="match status" value="1"/>
</dbReference>
<comment type="caution">
    <text evidence="2">The sequence shown here is derived from an EMBL/GenBank/DDBJ whole genome shotgun (WGS) entry which is preliminary data.</text>
</comment>
<dbReference type="PANTHER" id="PTHR13128:SF12">
    <property type="entry name" value="VACUOLAR PROTEIN-SORTING-ASSOCIATED PROTEIN 36"/>
    <property type="match status" value="1"/>
</dbReference>
<dbReference type="InterPro" id="IPR019377">
    <property type="entry name" value="NADH_UbQ_OxRdtase_su10"/>
</dbReference>
<dbReference type="InterPro" id="IPR036390">
    <property type="entry name" value="WH_DNA-bd_sf"/>
</dbReference>
<dbReference type="GO" id="GO:0000814">
    <property type="term" value="C:ESCRT II complex"/>
    <property type="evidence" value="ECO:0007669"/>
    <property type="project" value="UniProtKB-UniRule"/>
</dbReference>
<dbReference type="GO" id="GO:0031902">
    <property type="term" value="C:late endosome membrane"/>
    <property type="evidence" value="ECO:0007669"/>
    <property type="project" value="UniProtKB-UniRule"/>
</dbReference>
<dbReference type="KEGG" id="egl:EGR_08885"/>
<accession>W6U562</accession>
<gene>
    <name evidence="2" type="ORF">EGR_08885</name>
</gene>
<dbReference type="Pfam" id="PF04157">
    <property type="entry name" value="EAP30"/>
    <property type="match status" value="1"/>
</dbReference>
<keyword evidence="3" id="KW-1185">Reference proteome</keyword>
<dbReference type="SUPFAM" id="SSF46785">
    <property type="entry name" value="Winged helix' DNA-binding domain"/>
    <property type="match status" value="1"/>
</dbReference>
<dbReference type="STRING" id="6210.W6U562"/>
<dbReference type="Proteomes" id="UP000019149">
    <property type="component" value="Unassembled WGS sequence"/>
</dbReference>
<dbReference type="InterPro" id="IPR037855">
    <property type="entry name" value="Vps36"/>
</dbReference>
<sequence>MENAKEMVVLSKNLSQRIRTTKASGKKVAENDMTELRMAMLSMGLEDVNVAEEKDTADIATHSSSFHRQLASQICRLLQPLLEQRTAGVCGGCIDLTTAYCRVNRARGVQLIAPNDLLEAARLMPMLKLPLRLKTFPSGLKGGAFAYALEMSLAEEHREDHHENHDHHSFEITRDDLFKPYKPSRFEKYLFPFIANIIDKPVTLFREQIVERIRRKKFYYYHQRYARVPEIDSCRVGDRVCITEANNQFHRDRLVDANIVRILRQRVNECRKWYDRDYEDMDRFCKPYVKDHEEAATNFFIKFDLINHHLHMASSRIVNGKRIPAFVPVMFDLSKFKTLFI</sequence>
<keyword evidence="1" id="KW-0653">Protein transport</keyword>
<keyword evidence="1" id="KW-0963">Cytoplasm</keyword>
<evidence type="ECO:0000313" key="3">
    <source>
        <dbReference type="Proteomes" id="UP000019149"/>
    </source>
</evidence>
<reference evidence="2 3" key="1">
    <citation type="journal article" date="2013" name="Nat. Genet.">
        <title>The genome of the hydatid tapeworm Echinococcus granulosus.</title>
        <authorList>
            <person name="Zheng H."/>
            <person name="Zhang W."/>
            <person name="Zhang L."/>
            <person name="Zhang Z."/>
            <person name="Li J."/>
            <person name="Lu G."/>
            <person name="Zhu Y."/>
            <person name="Wang Y."/>
            <person name="Huang Y."/>
            <person name="Liu J."/>
            <person name="Kang H."/>
            <person name="Chen J."/>
            <person name="Wang L."/>
            <person name="Chen A."/>
            <person name="Yu S."/>
            <person name="Gao Z."/>
            <person name="Jin L."/>
            <person name="Gu W."/>
            <person name="Wang Z."/>
            <person name="Zhao L."/>
            <person name="Shi B."/>
            <person name="Wen H."/>
            <person name="Lin R."/>
            <person name="Jones M.K."/>
            <person name="Brejova B."/>
            <person name="Vinar T."/>
            <person name="Zhao G."/>
            <person name="McManus D.P."/>
            <person name="Chen Z."/>
            <person name="Zhou Y."/>
            <person name="Wang S."/>
        </authorList>
    </citation>
    <scope>NUCLEOTIDE SEQUENCE [LARGE SCALE GENOMIC DNA]</scope>
</reference>
<dbReference type="GO" id="GO:0043130">
    <property type="term" value="F:ubiquitin binding"/>
    <property type="evidence" value="ECO:0007669"/>
    <property type="project" value="UniProtKB-UniRule"/>
</dbReference>
<dbReference type="GO" id="GO:0032266">
    <property type="term" value="F:phosphatidylinositol-3-phosphate binding"/>
    <property type="evidence" value="ECO:0007669"/>
    <property type="project" value="UniProtKB-UniRule"/>
</dbReference>
<comment type="subcellular location">
    <subcellularLocation>
        <location evidence="1">Cytoplasm</location>
    </subcellularLocation>
    <subcellularLocation>
        <location evidence="1">Endosome</location>
    </subcellularLocation>
</comment>
<dbReference type="Gene3D" id="1.10.10.10">
    <property type="entry name" value="Winged helix-like DNA-binding domain superfamily/Winged helix DNA-binding domain"/>
    <property type="match status" value="1"/>
</dbReference>
<evidence type="ECO:0000313" key="2">
    <source>
        <dbReference type="EMBL" id="EUB56270.1"/>
    </source>
</evidence>
<dbReference type="CTD" id="36344600"/>
<keyword evidence="1" id="KW-0967">Endosome</keyword>
<comment type="similarity">
    <text evidence="1">Belongs to the VPS36 family.</text>
</comment>
<dbReference type="GeneID" id="36344600"/>
<comment type="subunit">
    <text evidence="1">Component of the endosomal sorting complex required for transport II (ESCRT-II).</text>
</comment>
<keyword evidence="1" id="KW-0813">Transport</keyword>
<name>W6U562_ECHGR</name>
<dbReference type="Pfam" id="PF10249">
    <property type="entry name" value="NDUFB10"/>
    <property type="match status" value="1"/>
</dbReference>
<proteinExistence type="inferred from homology"/>
<dbReference type="InterPro" id="IPR040608">
    <property type="entry name" value="Snf8/Vps36"/>
</dbReference>
<protein>
    <recommendedName>
        <fullName evidence="1">Vacuolar protein-sorting-associated protein 36</fullName>
    </recommendedName>
    <alternativeName>
        <fullName evidence="1">ESCRT-II complex subunit VPS36</fullName>
    </alternativeName>
</protein>
<dbReference type="OrthoDB" id="6017729at2759"/>